<dbReference type="SMART" id="SM00515">
    <property type="entry name" value="eIF5C"/>
    <property type="match status" value="1"/>
</dbReference>
<evidence type="ECO:0000256" key="1">
    <source>
        <dbReference type="ARBA" id="ARBA00008151"/>
    </source>
</evidence>
<dbReference type="InterPro" id="IPR043510">
    <property type="entry name" value="W2_5MP1/2"/>
</dbReference>
<dbReference type="Ensembl" id="ENSEBUT00000014012.1">
    <property type="protein sequence ID" value="ENSEBUP00000013436.1"/>
    <property type="gene ID" value="ENSEBUG00000008484.1"/>
</dbReference>
<feature type="compositionally biased region" description="Polar residues" evidence="3">
    <location>
        <begin position="72"/>
        <end position="83"/>
    </location>
</feature>
<reference evidence="5" key="1">
    <citation type="submission" date="2025-08" db="UniProtKB">
        <authorList>
            <consortium name="Ensembl"/>
        </authorList>
    </citation>
    <scope>IDENTIFICATION</scope>
</reference>
<dbReference type="Proteomes" id="UP000694388">
    <property type="component" value="Unplaced"/>
</dbReference>
<dbReference type="PANTHER" id="PTHR14208:SF2">
    <property type="entry name" value="PROTEIN KRASAVIETZ"/>
    <property type="match status" value="1"/>
</dbReference>
<protein>
    <submittedName>
        <fullName evidence="5">Basic leucine zipper and W2 domains 2</fullName>
    </submittedName>
</protein>
<dbReference type="SUPFAM" id="SSF48371">
    <property type="entry name" value="ARM repeat"/>
    <property type="match status" value="1"/>
</dbReference>
<dbReference type="GO" id="GO:0006446">
    <property type="term" value="P:regulation of translational initiation"/>
    <property type="evidence" value="ECO:0007669"/>
    <property type="project" value="UniProtKB-ARBA"/>
</dbReference>
<evidence type="ECO:0000313" key="5">
    <source>
        <dbReference type="Ensembl" id="ENSEBUP00000013436.1"/>
    </source>
</evidence>
<keyword evidence="6" id="KW-1185">Reference proteome</keyword>
<dbReference type="InterPro" id="IPR003307">
    <property type="entry name" value="W2_domain"/>
</dbReference>
<dbReference type="Gene3D" id="1.25.40.180">
    <property type="match status" value="1"/>
</dbReference>
<evidence type="ECO:0000256" key="2">
    <source>
        <dbReference type="ARBA" id="ARBA00022845"/>
    </source>
</evidence>
<keyword evidence="2" id="KW-0810">Translation regulation</keyword>
<dbReference type="Pfam" id="PF02020">
    <property type="entry name" value="W2"/>
    <property type="match status" value="1"/>
</dbReference>
<dbReference type="Pfam" id="PF25504">
    <property type="entry name" value="HEAT_5MP1_2"/>
    <property type="match status" value="1"/>
</dbReference>
<dbReference type="InterPro" id="IPR051245">
    <property type="entry name" value="eIF5-mimic_regulator"/>
</dbReference>
<dbReference type="FunFam" id="1.25.40.180:FF:000006">
    <property type="entry name" value="Basic leucine zipper and W2 domain-containing protein 1"/>
    <property type="match status" value="1"/>
</dbReference>
<dbReference type="PROSITE" id="PS51363">
    <property type="entry name" value="W2"/>
    <property type="match status" value="1"/>
</dbReference>
<sequence>MVQTNISSPSNFNCGGEDTCPPLPQHTYSSPFPLQAPPLLSAPRLAVQAVLKRTASGERTSHALVKRFMSNTKQQKPTLTGQRFKTRKRDEKEKFEPSLFRDAIVQGLEEAGDDLEAASRFLDVSSSKLDYRRYADTLFDILVAGGMLAPGGSLLDDGDKTKVTRTSVCLFSAEEDLEAIRRFAQVICKLLRRYKYLEKCLEEEFKKLLMYLKGFTESEQNKLAMFTAVLLGGGHLPASVLGSLFTDSNIKEGLSAAFSAKLFRSWIVEKDMHSVTIALKRSNMDKRLPELFPANKRDIEHLTAYFTEAGLPELASFLRAQQSLGTRMEMQKELQEKLQEGTPVKEVMLFLREEMKKNEISEARAAVLIWTSVMSCVEWNKKEELVTEQAIKHLKQYAPLFAAFTSQPQSELALLLKVQEYCYDNIHFMKTFQKIIVLFYKADILSEETILKWHSSAHAAKGKTVFLDQTKKFVEWLQNAEEESDSEED</sequence>
<evidence type="ECO:0000256" key="3">
    <source>
        <dbReference type="SAM" id="MobiDB-lite"/>
    </source>
</evidence>
<accession>A0A8C4QDJ4</accession>
<name>A0A8C4QDJ4_EPTBU</name>
<reference evidence="5" key="2">
    <citation type="submission" date="2025-09" db="UniProtKB">
        <authorList>
            <consortium name="Ensembl"/>
        </authorList>
    </citation>
    <scope>IDENTIFICATION</scope>
</reference>
<feature type="domain" description="W2" evidence="4">
    <location>
        <begin position="320"/>
        <end position="487"/>
    </location>
</feature>
<proteinExistence type="inferred from homology"/>
<dbReference type="InterPro" id="IPR057397">
    <property type="entry name" value="HEAT_5MP1_2"/>
</dbReference>
<dbReference type="GO" id="GO:0005737">
    <property type="term" value="C:cytoplasm"/>
    <property type="evidence" value="ECO:0007669"/>
    <property type="project" value="UniProtKB-ARBA"/>
</dbReference>
<evidence type="ECO:0000259" key="4">
    <source>
        <dbReference type="PROSITE" id="PS51363"/>
    </source>
</evidence>
<dbReference type="GeneTree" id="ENSGT00390000012561"/>
<dbReference type="OMA" id="AYAREDM"/>
<evidence type="ECO:0000313" key="6">
    <source>
        <dbReference type="Proteomes" id="UP000694388"/>
    </source>
</evidence>
<organism evidence="5 6">
    <name type="scientific">Eptatretus burgeri</name>
    <name type="common">Inshore hagfish</name>
    <dbReference type="NCBI Taxonomy" id="7764"/>
    <lineage>
        <taxon>Eukaryota</taxon>
        <taxon>Metazoa</taxon>
        <taxon>Chordata</taxon>
        <taxon>Craniata</taxon>
        <taxon>Vertebrata</taxon>
        <taxon>Cyclostomata</taxon>
        <taxon>Myxini</taxon>
        <taxon>Myxiniformes</taxon>
        <taxon>Myxinidae</taxon>
        <taxon>Eptatretinae</taxon>
        <taxon>Eptatretus</taxon>
    </lineage>
</organism>
<dbReference type="CDD" id="cd11560">
    <property type="entry name" value="W2_eIF5C_like"/>
    <property type="match status" value="1"/>
</dbReference>
<dbReference type="AlphaFoldDB" id="A0A8C4QDJ4"/>
<dbReference type="PANTHER" id="PTHR14208">
    <property type="entry name" value="BASIC LEUCINE ZIPPER AND W2 DOMAIN-CONTAINING PROTEIN"/>
    <property type="match status" value="1"/>
</dbReference>
<feature type="region of interest" description="Disordered" evidence="3">
    <location>
        <begin position="72"/>
        <end position="91"/>
    </location>
</feature>
<dbReference type="InterPro" id="IPR016024">
    <property type="entry name" value="ARM-type_fold"/>
</dbReference>
<dbReference type="GO" id="GO:0016020">
    <property type="term" value="C:membrane"/>
    <property type="evidence" value="ECO:0007669"/>
    <property type="project" value="TreeGrafter"/>
</dbReference>
<comment type="similarity">
    <text evidence="1">Belongs to the BZW family.</text>
</comment>